<sequence length="417" mass="45411">MAATSQPVSVPQARPAASPYPPLPKSLQNLKQIGPFPKTLSPVDPNGSFAFDRLIKTGPLLKRTRKTKTWKPVFVVVRPGLISVYRGPEDRNLRHQIKLKEITAVARQRDPKREERCVFGVFSPSRNFRFEAGSEKEAEEWVDVIRREARIGEEEEEMMVQSPTGGPKSWQGFGRITADDASGAGSGAGHGGGYSSSDAEVLASPSYARKRDRATTAASAASAARRTSHVSYNYSGAEHSYSDFSDSGLTAAARLSSLNLSAPEAASASTARPGFTQRTPSQLSVSAVPPTSPAKTAEPATQAQPQSHATTNVTLHSTPILLLSRHSKLRRWKRMHLTIRPAHLALYKDASEYEPLLLIPWSTIIDVVEIDPVSKSKQFCLQVIGEERSWRFCALDVDGREKVLSVCKGLGKGKGRG</sequence>
<feature type="domain" description="PH" evidence="2">
    <location>
        <begin position="53"/>
        <end position="150"/>
    </location>
</feature>
<dbReference type="InParanoid" id="A0A1V8TSS1"/>
<dbReference type="SUPFAM" id="SSF50729">
    <property type="entry name" value="PH domain-like"/>
    <property type="match status" value="2"/>
</dbReference>
<evidence type="ECO:0000256" key="1">
    <source>
        <dbReference type="SAM" id="MobiDB-lite"/>
    </source>
</evidence>
<dbReference type="OrthoDB" id="2157866at2759"/>
<accession>A0A1V8TSS1</accession>
<name>A0A1V8TSS1_9PEZI</name>
<reference evidence="4" key="1">
    <citation type="submission" date="2017-03" db="EMBL/GenBank/DDBJ databases">
        <title>Genomes of endolithic fungi from Antarctica.</title>
        <authorList>
            <person name="Coleine C."/>
            <person name="Masonjones S."/>
            <person name="Stajich J.E."/>
        </authorList>
    </citation>
    <scope>NUCLEOTIDE SEQUENCE [LARGE SCALE GENOMIC DNA]</scope>
    <source>
        <strain evidence="4">CCFEE 5527</strain>
    </source>
</reference>
<dbReference type="STRING" id="1507870.A0A1V8TSS1"/>
<protein>
    <recommendedName>
        <fullName evidence="2">PH domain-containing protein</fullName>
    </recommendedName>
</protein>
<dbReference type="InterPro" id="IPR051707">
    <property type="entry name" value="PI-Interact_SigTrans_Reg"/>
</dbReference>
<feature type="compositionally biased region" description="Polar residues" evidence="1">
    <location>
        <begin position="299"/>
        <end position="310"/>
    </location>
</feature>
<feature type="compositionally biased region" description="Gly residues" evidence="1">
    <location>
        <begin position="184"/>
        <end position="194"/>
    </location>
</feature>
<dbReference type="InterPro" id="IPR011993">
    <property type="entry name" value="PH-like_dom_sf"/>
</dbReference>
<dbReference type="InterPro" id="IPR001849">
    <property type="entry name" value="PH_domain"/>
</dbReference>
<keyword evidence="4" id="KW-1185">Reference proteome</keyword>
<dbReference type="Proteomes" id="UP000192596">
    <property type="component" value="Unassembled WGS sequence"/>
</dbReference>
<feature type="region of interest" description="Disordered" evidence="1">
    <location>
        <begin position="266"/>
        <end position="310"/>
    </location>
</feature>
<dbReference type="AlphaFoldDB" id="A0A1V8TSS1"/>
<dbReference type="Pfam" id="PF00169">
    <property type="entry name" value="PH"/>
    <property type="match status" value="2"/>
</dbReference>
<proteinExistence type="predicted"/>
<feature type="compositionally biased region" description="Polar residues" evidence="1">
    <location>
        <begin position="276"/>
        <end position="285"/>
    </location>
</feature>
<dbReference type="SMART" id="SM00233">
    <property type="entry name" value="PH"/>
    <property type="match status" value="2"/>
</dbReference>
<comment type="caution">
    <text evidence="3">The sequence shown here is derived from an EMBL/GenBank/DDBJ whole genome shotgun (WGS) entry which is preliminary data.</text>
</comment>
<evidence type="ECO:0000259" key="2">
    <source>
        <dbReference type="PROSITE" id="PS50003"/>
    </source>
</evidence>
<feature type="region of interest" description="Disordered" evidence="1">
    <location>
        <begin position="1"/>
        <end position="28"/>
    </location>
</feature>
<gene>
    <name evidence="3" type="ORF">B0A48_01282</name>
</gene>
<organism evidence="3 4">
    <name type="scientific">Cryoendolithus antarcticus</name>
    <dbReference type="NCBI Taxonomy" id="1507870"/>
    <lineage>
        <taxon>Eukaryota</taxon>
        <taxon>Fungi</taxon>
        <taxon>Dikarya</taxon>
        <taxon>Ascomycota</taxon>
        <taxon>Pezizomycotina</taxon>
        <taxon>Dothideomycetes</taxon>
        <taxon>Dothideomycetidae</taxon>
        <taxon>Cladosporiales</taxon>
        <taxon>Cladosporiaceae</taxon>
        <taxon>Cryoendolithus</taxon>
    </lineage>
</organism>
<dbReference type="EMBL" id="NAJO01000002">
    <property type="protein sequence ID" value="OQO14406.1"/>
    <property type="molecule type" value="Genomic_DNA"/>
</dbReference>
<evidence type="ECO:0000313" key="3">
    <source>
        <dbReference type="EMBL" id="OQO14406.1"/>
    </source>
</evidence>
<dbReference type="PANTHER" id="PTHR14336">
    <property type="entry name" value="TANDEM PH DOMAIN CONTAINING PROTEIN"/>
    <property type="match status" value="1"/>
</dbReference>
<feature type="region of interest" description="Disordered" evidence="1">
    <location>
        <begin position="153"/>
        <end position="199"/>
    </location>
</feature>
<dbReference type="Gene3D" id="2.30.29.30">
    <property type="entry name" value="Pleckstrin-homology domain (PH domain)/Phosphotyrosine-binding domain (PTB)"/>
    <property type="match status" value="2"/>
</dbReference>
<evidence type="ECO:0000313" key="4">
    <source>
        <dbReference type="Proteomes" id="UP000192596"/>
    </source>
</evidence>
<dbReference type="PROSITE" id="PS50003">
    <property type="entry name" value="PH_DOMAIN"/>
    <property type="match status" value="1"/>
</dbReference>